<evidence type="ECO:0000259" key="2">
    <source>
        <dbReference type="PROSITE" id="PS51832"/>
    </source>
</evidence>
<dbReference type="CDD" id="cd00077">
    <property type="entry name" value="HDc"/>
    <property type="match status" value="1"/>
</dbReference>
<name>A0A9X3LGW4_9BACL</name>
<dbReference type="InterPro" id="IPR037522">
    <property type="entry name" value="HD_GYP_dom"/>
</dbReference>
<feature type="domain" description="HD" evidence="1">
    <location>
        <begin position="135"/>
        <end position="256"/>
    </location>
</feature>
<dbReference type="InterPro" id="IPR003607">
    <property type="entry name" value="HD/PDEase_dom"/>
</dbReference>
<keyword evidence="4" id="KW-1185">Reference proteome</keyword>
<dbReference type="AlphaFoldDB" id="A0A9X3LGW4"/>
<dbReference type="Pfam" id="PF13487">
    <property type="entry name" value="HD_5"/>
    <property type="match status" value="1"/>
</dbReference>
<evidence type="ECO:0000259" key="1">
    <source>
        <dbReference type="PROSITE" id="PS51831"/>
    </source>
</evidence>
<reference evidence="3" key="1">
    <citation type="submission" date="2022-05" db="EMBL/GenBank/DDBJ databases">
        <authorList>
            <person name="Colautti A."/>
            <person name="Iacumin L."/>
        </authorList>
    </citation>
    <scope>NUCLEOTIDE SEQUENCE</scope>
    <source>
        <strain evidence="3">SK 55</strain>
    </source>
</reference>
<dbReference type="PROSITE" id="PS51831">
    <property type="entry name" value="HD"/>
    <property type="match status" value="1"/>
</dbReference>
<evidence type="ECO:0000313" key="4">
    <source>
        <dbReference type="Proteomes" id="UP001152173"/>
    </source>
</evidence>
<organism evidence="3 4">
    <name type="scientific">Paenisporosarcina quisquiliarum</name>
    <dbReference type="NCBI Taxonomy" id="365346"/>
    <lineage>
        <taxon>Bacteria</taxon>
        <taxon>Bacillati</taxon>
        <taxon>Bacillota</taxon>
        <taxon>Bacilli</taxon>
        <taxon>Bacillales</taxon>
        <taxon>Caryophanaceae</taxon>
        <taxon>Paenisporosarcina</taxon>
    </lineage>
</organism>
<evidence type="ECO:0000313" key="3">
    <source>
        <dbReference type="EMBL" id="MCZ8537788.1"/>
    </source>
</evidence>
<gene>
    <name evidence="3" type="ORF">M9R32_11395</name>
</gene>
<accession>A0A9X3LGW4</accession>
<dbReference type="InterPro" id="IPR006675">
    <property type="entry name" value="HDIG_dom"/>
</dbReference>
<dbReference type="NCBIfam" id="TIGR00277">
    <property type="entry name" value="HDIG"/>
    <property type="match status" value="1"/>
</dbReference>
<protein>
    <submittedName>
        <fullName evidence="3">HD domain-containing protein</fullName>
    </submittedName>
</protein>
<dbReference type="Proteomes" id="UP001152173">
    <property type="component" value="Unassembled WGS sequence"/>
</dbReference>
<dbReference type="PANTHER" id="PTHR43155">
    <property type="entry name" value="CYCLIC DI-GMP PHOSPHODIESTERASE PA4108-RELATED"/>
    <property type="match status" value="1"/>
</dbReference>
<dbReference type="SUPFAM" id="SSF109604">
    <property type="entry name" value="HD-domain/PDEase-like"/>
    <property type="match status" value="1"/>
</dbReference>
<dbReference type="RefSeq" id="WP_269926857.1">
    <property type="nucleotide sequence ID" value="NZ_JAMKBJ010000009.1"/>
</dbReference>
<dbReference type="PROSITE" id="PS51832">
    <property type="entry name" value="HD_GYP"/>
    <property type="match status" value="1"/>
</dbReference>
<dbReference type="EMBL" id="JAMKBJ010000009">
    <property type="protein sequence ID" value="MCZ8537788.1"/>
    <property type="molecule type" value="Genomic_DNA"/>
</dbReference>
<dbReference type="InterPro" id="IPR006674">
    <property type="entry name" value="HD_domain"/>
</dbReference>
<proteinExistence type="predicted"/>
<sequence length="301" mass="34343">MEGFSIGHKGSFLEKVIYDKNEISLLADGDGVEVLLQTIEKDRLFYIYPTENPEVMEYYFILSGKIVCEFNGEKVILGPHDSFTAKGITEPTHFTALSDVTFLWVITEKTFSVLKNEMSSLMEIVKQVEIKDQHTYMHSDRVANYALKIARKFKLNEEQLENLATASFLHDIGKIHIPKEILNKPDKLTTEEFEVIKKHPADGAEMIKGSAYEDVAIIIEQHHERLNGSGYPKGLKDDEILLEARIIAVSDTFDAMTEDRAYRKAFSAQYALDELKKLSNTHYDKEVVDKFELVLKEEGVV</sequence>
<dbReference type="Gene3D" id="1.10.3210.10">
    <property type="entry name" value="Hypothetical protein af1432"/>
    <property type="match status" value="1"/>
</dbReference>
<feature type="domain" description="HD-GYP" evidence="2">
    <location>
        <begin position="113"/>
        <end position="301"/>
    </location>
</feature>
<dbReference type="SMART" id="SM00471">
    <property type="entry name" value="HDc"/>
    <property type="match status" value="1"/>
</dbReference>
<dbReference type="InterPro" id="IPR011051">
    <property type="entry name" value="RmlC_Cupin_sf"/>
</dbReference>
<dbReference type="SUPFAM" id="SSF51182">
    <property type="entry name" value="RmlC-like cupins"/>
    <property type="match status" value="1"/>
</dbReference>
<comment type="caution">
    <text evidence="3">The sequence shown here is derived from an EMBL/GenBank/DDBJ whole genome shotgun (WGS) entry which is preliminary data.</text>
</comment>